<feature type="region of interest" description="Disordered" evidence="1">
    <location>
        <begin position="58"/>
        <end position="115"/>
    </location>
</feature>
<dbReference type="EMBL" id="CP034546">
    <property type="protein sequence ID" value="AZQ53017.1"/>
    <property type="molecule type" value="Genomic_DNA"/>
</dbReference>
<dbReference type="RefSeq" id="WP_126364621.1">
    <property type="nucleotide sequence ID" value="NZ_CP034546.1"/>
</dbReference>
<proteinExistence type="predicted"/>
<accession>A0A3S9NBI8</accession>
<reference evidence="2 3" key="1">
    <citation type="submission" date="2018-12" db="EMBL/GenBank/DDBJ databases">
        <title>Cadmium resistance mechanism in endophytic bacteria Burkholderia cenocepacia YG-3.</title>
        <authorList>
            <person name="Zhang X."/>
            <person name="Wang X."/>
            <person name="Zhu Y."/>
        </authorList>
    </citation>
    <scope>NUCLEOTIDE SEQUENCE [LARGE SCALE GENOMIC DNA]</scope>
    <source>
        <strain evidence="2 3">YG-3</strain>
    </source>
</reference>
<organism evidence="2 3">
    <name type="scientific">Burkholderia cenocepacia</name>
    <dbReference type="NCBI Taxonomy" id="95486"/>
    <lineage>
        <taxon>Bacteria</taxon>
        <taxon>Pseudomonadati</taxon>
        <taxon>Pseudomonadota</taxon>
        <taxon>Betaproteobacteria</taxon>
        <taxon>Burkholderiales</taxon>
        <taxon>Burkholderiaceae</taxon>
        <taxon>Burkholderia</taxon>
        <taxon>Burkholderia cepacia complex</taxon>
    </lineage>
</organism>
<evidence type="ECO:0000256" key="1">
    <source>
        <dbReference type="SAM" id="MobiDB-lite"/>
    </source>
</evidence>
<gene>
    <name evidence="2" type="ORF">D5R55_18635</name>
</gene>
<dbReference type="Proteomes" id="UP000277191">
    <property type="component" value="Chromosome 2"/>
</dbReference>
<evidence type="ECO:0000313" key="2">
    <source>
        <dbReference type="EMBL" id="AZQ53017.1"/>
    </source>
</evidence>
<evidence type="ECO:0000313" key="3">
    <source>
        <dbReference type="Proteomes" id="UP000277191"/>
    </source>
</evidence>
<sequence length="115" mass="12498">MVERGTPVMFVGDIFSPRETLRPGDLAHAHRRSPALQPLAIREHGRQIPFRCRLGPPLDLHEGNASISGNAGTGTAAAPPSRHQQFDEIGRRDPTEPTSDHRVALGRSGAPPLMR</sequence>
<name>A0A3S9NBI8_9BURK</name>
<feature type="compositionally biased region" description="Basic and acidic residues" evidence="1">
    <location>
        <begin position="84"/>
        <end position="103"/>
    </location>
</feature>
<dbReference type="AlphaFoldDB" id="A0A3S9NBI8"/>
<protein>
    <submittedName>
        <fullName evidence="2">Uncharacterized protein</fullName>
    </submittedName>
</protein>